<organism evidence="2 3">
    <name type="scientific">Gloeothece verrucosa (strain PCC 7822)</name>
    <name type="common">Cyanothece sp. (strain PCC 7822)</name>
    <dbReference type="NCBI Taxonomy" id="497965"/>
    <lineage>
        <taxon>Bacteria</taxon>
        <taxon>Bacillati</taxon>
        <taxon>Cyanobacteriota</taxon>
        <taxon>Cyanophyceae</taxon>
        <taxon>Oscillatoriophycideae</taxon>
        <taxon>Chroococcales</taxon>
        <taxon>Aphanothecaceae</taxon>
        <taxon>Gloeothece</taxon>
        <taxon>Gloeothece verrucosa</taxon>
    </lineage>
</organism>
<dbReference type="Pfam" id="PF03992">
    <property type="entry name" value="ABM"/>
    <property type="match status" value="1"/>
</dbReference>
<sequence length="275" mass="31137">MITCTTTLKAKHGQEANLEKLMLVLVDKVQSSEPDTKLFQFVRSVDQPGKYLFFEQYADQAALTFHQNTEYLPKIVQEMMNYLEQPPEILTFGPVVPEGSQQPNGHGYPHLCQGEVSTYFHIGVIVPDLKEAIKNFSEVLGITFTDPQYFHIPRLEDPEPHRHDPYVAFSRQGPPYYELIEASGDGIFSAKHEGKILYLGVWEKDMKARIEALEKEGIAIDAWFRNQEGSIPFTVITSPQGPLGIRIEYVDQSVRNTIEHWVETNSINPADVTGG</sequence>
<dbReference type="SUPFAM" id="SSF54593">
    <property type="entry name" value="Glyoxalase/Bleomycin resistance protein/Dihydroxybiphenyl dioxygenase"/>
    <property type="match status" value="1"/>
</dbReference>
<dbReference type="RefSeq" id="WP_013334261.1">
    <property type="nucleotide sequence ID" value="NC_014533.1"/>
</dbReference>
<dbReference type="Gene3D" id="3.10.180.10">
    <property type="entry name" value="2,3-Dihydroxybiphenyl 1,2-Dioxygenase, domain 1"/>
    <property type="match status" value="1"/>
</dbReference>
<dbReference type="AlphaFoldDB" id="E0UKN1"/>
<keyword evidence="2" id="KW-0503">Monooxygenase</keyword>
<name>E0UKN1_GLOV7</name>
<dbReference type="Pfam" id="PF13669">
    <property type="entry name" value="Glyoxalase_4"/>
    <property type="match status" value="1"/>
</dbReference>
<reference evidence="3" key="1">
    <citation type="journal article" date="2011" name="MBio">
        <title>Novel metabolic attributes of the genus Cyanothece, comprising a group of unicellular nitrogen-fixing Cyanobacteria.</title>
        <authorList>
            <person name="Bandyopadhyay A."/>
            <person name="Elvitigala T."/>
            <person name="Welsh E."/>
            <person name="Stockel J."/>
            <person name="Liberton M."/>
            <person name="Min H."/>
            <person name="Sherman L.A."/>
            <person name="Pakrasi H.B."/>
        </authorList>
    </citation>
    <scope>NUCLEOTIDE SEQUENCE [LARGE SCALE GENOMIC DNA]</scope>
    <source>
        <strain evidence="3">PCC 7822</strain>
        <plasmid evidence="3">Cy782201</plasmid>
    </source>
</reference>
<evidence type="ECO:0000313" key="3">
    <source>
        <dbReference type="Proteomes" id="UP000008206"/>
    </source>
</evidence>
<dbReference type="EMBL" id="CP002199">
    <property type="protein sequence ID" value="ADN17511.1"/>
    <property type="molecule type" value="Genomic_DNA"/>
</dbReference>
<dbReference type="OrthoDB" id="287932at2"/>
<keyword evidence="2" id="KW-0614">Plasmid</keyword>
<dbReference type="Gene3D" id="3.30.70.100">
    <property type="match status" value="1"/>
</dbReference>
<dbReference type="PROSITE" id="PS51725">
    <property type="entry name" value="ABM"/>
    <property type="match status" value="1"/>
</dbReference>
<dbReference type="SUPFAM" id="SSF54909">
    <property type="entry name" value="Dimeric alpha+beta barrel"/>
    <property type="match status" value="1"/>
</dbReference>
<proteinExistence type="predicted"/>
<gene>
    <name evidence="2" type="ordered locus">Cyan7822_5646</name>
</gene>
<dbReference type="Proteomes" id="UP000008206">
    <property type="component" value="Plasmid Cy782201"/>
</dbReference>
<geneLocation type="plasmid" evidence="2 3">
    <name>Cy782201</name>
</geneLocation>
<keyword evidence="3" id="KW-1185">Reference proteome</keyword>
<dbReference type="KEGG" id="cyj:Cyan7822_5646"/>
<dbReference type="InterPro" id="IPR029068">
    <property type="entry name" value="Glyas_Bleomycin-R_OHBP_Dase"/>
</dbReference>
<protein>
    <submittedName>
        <fullName evidence="2">Antibiotic biosynthesis monooxygenase</fullName>
    </submittedName>
</protein>
<dbReference type="HOGENOM" id="CLU_1010903_0_0_3"/>
<accession>E0UKN1</accession>
<dbReference type="InterPro" id="IPR007138">
    <property type="entry name" value="ABM_dom"/>
</dbReference>
<feature type="domain" description="ABM" evidence="1">
    <location>
        <begin position="2"/>
        <end position="92"/>
    </location>
</feature>
<dbReference type="InterPro" id="IPR011008">
    <property type="entry name" value="Dimeric_a/b-barrel"/>
</dbReference>
<dbReference type="GO" id="GO:0004497">
    <property type="term" value="F:monooxygenase activity"/>
    <property type="evidence" value="ECO:0007669"/>
    <property type="project" value="UniProtKB-KW"/>
</dbReference>
<evidence type="ECO:0000313" key="2">
    <source>
        <dbReference type="EMBL" id="ADN17511.1"/>
    </source>
</evidence>
<keyword evidence="2" id="KW-0560">Oxidoreductase</keyword>
<evidence type="ECO:0000259" key="1">
    <source>
        <dbReference type="PROSITE" id="PS51725"/>
    </source>
</evidence>